<comment type="caution">
    <text evidence="7">The sequence shown here is derived from an EMBL/GenBank/DDBJ whole genome shotgun (WGS) entry which is preliminary data.</text>
</comment>
<keyword evidence="2" id="KW-0808">Transferase</keyword>
<dbReference type="PANTHER" id="PTHR13271:SF152">
    <property type="entry name" value="UBIQUITIN-LIKE DOMAIN-CONTAINING PROTEIN"/>
    <property type="match status" value="1"/>
</dbReference>
<dbReference type="InterPro" id="IPR046341">
    <property type="entry name" value="SET_dom_sf"/>
</dbReference>
<dbReference type="SUPFAM" id="SSF82199">
    <property type="entry name" value="SET domain"/>
    <property type="match status" value="1"/>
</dbReference>
<dbReference type="Gene3D" id="3.90.1420.10">
    <property type="entry name" value="Rubisco LSMT, substrate-binding domain"/>
    <property type="match status" value="1"/>
</dbReference>
<feature type="region of interest" description="Disordered" evidence="4">
    <location>
        <begin position="240"/>
        <end position="269"/>
    </location>
</feature>
<dbReference type="Proteomes" id="UP000836402">
    <property type="component" value="Unassembled WGS sequence"/>
</dbReference>
<dbReference type="EMBL" id="CAJHJG010000036">
    <property type="protein sequence ID" value="CAD6896414.1"/>
    <property type="molecule type" value="Genomic_DNA"/>
</dbReference>
<feature type="region of interest" description="Disordered" evidence="4">
    <location>
        <begin position="555"/>
        <end position="577"/>
    </location>
</feature>
<accession>A0A177VH44</accession>
<evidence type="ECO:0000256" key="2">
    <source>
        <dbReference type="ARBA" id="ARBA00022679"/>
    </source>
</evidence>
<sequence length="577" mass="63664">MSSSNADPTAAAFLAWSASHNCVLSPACQLTTFHEEGMGRGLIALQDIPEDELLFSVPRSLLLNLHTSSLGRWCQANESQLEEKKWDEVRVAGWAPLILSMMWEAWRCSEQGAQRWAEVKKGLNRPAGMAEGEEEQVRWGPYFDIMPTEFDSPMMWEAHELKELEGTDVLDRVGRAEADESYTSLIRPYIVSQPTIFLGLSSPAAQTLIDAEIEKYYSLAQFHLMGSRVLSRSFHVKDGNKAKAVKEGGREGDDEEEDSDDEDEDEPEDTADISMVPMADMLNARHASDNARLFSHPTHLEMRSTAPIAQGAQIFNTFGNPPNGDLLRRYGHVDEPNGADAVDLEAALVGKAVCEIVGGEAREMEERVAWLCGDSEEALLDDAFPLTYLPNFPPSSEPPYSTHPPHATPSPQDLLATLEEALDEVGSLPEELIQCARVLCLSKDEFDTHVRARGKLPGPKLKAVVPRPDLSSSGSGSGITELKISDVLARALHIRLRAYPTTLEQDEESLGSMMMDYGSAAQRRGRAALVVRMGEKRVLWDHVRAFEAVSVLVGERKRGKREEDGAGGESVSKKVRQ</sequence>
<protein>
    <recommendedName>
        <fullName evidence="5">SET domain-containing protein</fullName>
    </recommendedName>
</protein>
<dbReference type="AlphaFoldDB" id="A0A177VH44"/>
<dbReference type="InterPro" id="IPR036464">
    <property type="entry name" value="Rubisco_LSMT_subst-bd_sf"/>
</dbReference>
<feature type="domain" description="SET" evidence="5">
    <location>
        <begin position="26"/>
        <end position="319"/>
    </location>
</feature>
<reference evidence="7" key="2">
    <citation type="journal article" date="2019" name="IMA Fungus">
        <title>Genome sequencing and comparison of five Tilletia species to identify candidate genes for the detection of regulated species infecting wheat.</title>
        <authorList>
            <person name="Nguyen H.D.T."/>
            <person name="Sultana T."/>
            <person name="Kesanakurti P."/>
            <person name="Hambleton S."/>
        </authorList>
    </citation>
    <scope>NUCLEOTIDE SEQUENCE</scope>
    <source>
        <strain evidence="7">DAOMC 238032</strain>
    </source>
</reference>
<dbReference type="SUPFAM" id="SSF81822">
    <property type="entry name" value="RuBisCo LSMT C-terminal, substrate-binding domain"/>
    <property type="match status" value="1"/>
</dbReference>
<feature type="compositionally biased region" description="Acidic residues" evidence="4">
    <location>
        <begin position="252"/>
        <end position="269"/>
    </location>
</feature>
<reference evidence="7" key="1">
    <citation type="submission" date="2016-04" db="EMBL/GenBank/DDBJ databases">
        <authorList>
            <person name="Nguyen H.D."/>
            <person name="Kesanakurti P."/>
            <person name="Cullis J."/>
            <person name="Levesque C.A."/>
            <person name="Hambleton S."/>
        </authorList>
    </citation>
    <scope>NUCLEOTIDE SEQUENCE</scope>
    <source>
        <strain evidence="7">DAOMC 238032</strain>
    </source>
</reference>
<dbReference type="Pfam" id="PF09273">
    <property type="entry name" value="Rubis-subs-bind"/>
    <property type="match status" value="1"/>
</dbReference>
<dbReference type="InterPro" id="IPR001214">
    <property type="entry name" value="SET_dom"/>
</dbReference>
<dbReference type="InterPro" id="IPR015353">
    <property type="entry name" value="Rubisco_LSMT_subst-bd"/>
</dbReference>
<proteinExistence type="predicted"/>
<keyword evidence="3" id="KW-0949">S-adenosyl-L-methionine</keyword>
<dbReference type="InterPro" id="IPR050600">
    <property type="entry name" value="SETD3_SETD6_MTase"/>
</dbReference>
<name>A0A177VH44_9BASI</name>
<evidence type="ECO:0000313" key="7">
    <source>
        <dbReference type="EMBL" id="KAE8264456.1"/>
    </source>
</evidence>
<feature type="compositionally biased region" description="Basic and acidic residues" evidence="4">
    <location>
        <begin position="240"/>
        <end position="251"/>
    </location>
</feature>
<evidence type="ECO:0000256" key="4">
    <source>
        <dbReference type="SAM" id="MobiDB-lite"/>
    </source>
</evidence>
<evidence type="ECO:0000259" key="5">
    <source>
        <dbReference type="PROSITE" id="PS50280"/>
    </source>
</evidence>
<dbReference type="PANTHER" id="PTHR13271">
    <property type="entry name" value="UNCHARACTERIZED PUTATIVE METHYLTRANSFERASE"/>
    <property type="match status" value="1"/>
</dbReference>
<dbReference type="EMBL" id="LWDD02000066">
    <property type="protein sequence ID" value="KAE8264456.1"/>
    <property type="molecule type" value="Genomic_DNA"/>
</dbReference>
<organism evidence="7 8">
    <name type="scientific">Tilletia caries</name>
    <name type="common">wheat bunt fungus</name>
    <dbReference type="NCBI Taxonomy" id="13290"/>
    <lineage>
        <taxon>Eukaryota</taxon>
        <taxon>Fungi</taxon>
        <taxon>Dikarya</taxon>
        <taxon>Basidiomycota</taxon>
        <taxon>Ustilaginomycotina</taxon>
        <taxon>Exobasidiomycetes</taxon>
        <taxon>Tilletiales</taxon>
        <taxon>Tilletiaceae</taxon>
        <taxon>Tilletia</taxon>
    </lineage>
</organism>
<dbReference type="Proteomes" id="UP000077671">
    <property type="component" value="Unassembled WGS sequence"/>
</dbReference>
<keyword evidence="1" id="KW-0489">Methyltransferase</keyword>
<evidence type="ECO:0000313" key="9">
    <source>
        <dbReference type="Proteomes" id="UP000836402"/>
    </source>
</evidence>
<feature type="region of interest" description="Disordered" evidence="4">
    <location>
        <begin position="391"/>
        <end position="411"/>
    </location>
</feature>
<evidence type="ECO:0000313" key="8">
    <source>
        <dbReference type="Proteomes" id="UP000077671"/>
    </source>
</evidence>
<dbReference type="GO" id="GO:0016279">
    <property type="term" value="F:protein-lysine N-methyltransferase activity"/>
    <property type="evidence" value="ECO:0007669"/>
    <property type="project" value="TreeGrafter"/>
</dbReference>
<evidence type="ECO:0000313" key="6">
    <source>
        <dbReference type="EMBL" id="CAD6896414.1"/>
    </source>
</evidence>
<evidence type="ECO:0000256" key="1">
    <source>
        <dbReference type="ARBA" id="ARBA00022603"/>
    </source>
</evidence>
<dbReference type="PROSITE" id="PS50280">
    <property type="entry name" value="SET"/>
    <property type="match status" value="1"/>
</dbReference>
<gene>
    <name evidence="7" type="ORF">A4X03_0g936</name>
    <name evidence="6" type="ORF">JKIAZH3_G9833</name>
</gene>
<keyword evidence="9" id="KW-1185">Reference proteome</keyword>
<dbReference type="Gene3D" id="3.90.1410.10">
    <property type="entry name" value="set domain protein methyltransferase, domain 1"/>
    <property type="match status" value="2"/>
</dbReference>
<feature type="compositionally biased region" description="Basic and acidic residues" evidence="4">
    <location>
        <begin position="555"/>
        <end position="564"/>
    </location>
</feature>
<dbReference type="GO" id="GO:0032259">
    <property type="term" value="P:methylation"/>
    <property type="evidence" value="ECO:0007669"/>
    <property type="project" value="UniProtKB-KW"/>
</dbReference>
<evidence type="ECO:0000256" key="3">
    <source>
        <dbReference type="ARBA" id="ARBA00022691"/>
    </source>
</evidence>
<reference evidence="6" key="3">
    <citation type="submission" date="2020-10" db="EMBL/GenBank/DDBJ databases">
        <authorList>
            <person name="Sedaghatjoo S."/>
        </authorList>
    </citation>
    <scope>NUCLEOTIDE SEQUENCE</scope>
    <source>
        <strain evidence="6">AZH3</strain>
    </source>
</reference>